<evidence type="ECO:0000313" key="3">
    <source>
        <dbReference type="Proteomes" id="UP001299876"/>
    </source>
</evidence>
<gene>
    <name evidence="2" type="ORF">L9059_12615</name>
</gene>
<sequence length="142" mass="15492">MSELNLHPNAAATLQQWHAMINTADLKGLPGLLDANVVFRSPMAHTPYPGAAVVSMILNTVFQVFEDFKYHRELATADGLNVVLEFSATVSGKELKGIDMIRFNEQGKMVEFEVMVRPLSGLQALGEQMGQRLGAYLAASKG</sequence>
<evidence type="ECO:0000259" key="1">
    <source>
        <dbReference type="Pfam" id="PF12680"/>
    </source>
</evidence>
<dbReference type="RefSeq" id="WP_247291294.1">
    <property type="nucleotide sequence ID" value="NZ_JAKNRW010000008.1"/>
</dbReference>
<dbReference type="Pfam" id="PF12680">
    <property type="entry name" value="SnoaL_2"/>
    <property type="match status" value="1"/>
</dbReference>
<dbReference type="Proteomes" id="UP001299876">
    <property type="component" value="Unassembled WGS sequence"/>
</dbReference>
<evidence type="ECO:0000313" key="2">
    <source>
        <dbReference type="EMBL" id="MCK1791017.1"/>
    </source>
</evidence>
<proteinExistence type="predicted"/>
<dbReference type="SUPFAM" id="SSF54427">
    <property type="entry name" value="NTF2-like"/>
    <property type="match status" value="1"/>
</dbReference>
<accession>A0ABT0EZ40</accession>
<protein>
    <submittedName>
        <fullName evidence="2">Ester cyclase</fullName>
    </submittedName>
</protein>
<organism evidence="2 3">
    <name type="scientific">Pseudomonas violetae</name>
    <dbReference type="NCBI Taxonomy" id="2915813"/>
    <lineage>
        <taxon>Bacteria</taxon>
        <taxon>Pseudomonadati</taxon>
        <taxon>Pseudomonadota</taxon>
        <taxon>Gammaproteobacteria</taxon>
        <taxon>Pseudomonadales</taxon>
        <taxon>Pseudomonadaceae</taxon>
        <taxon>Pseudomonas</taxon>
    </lineage>
</organism>
<reference evidence="2 3" key="1">
    <citation type="submission" date="2022-02" db="EMBL/GenBank/DDBJ databases">
        <title>Comparative genomics of the first Antarctic Pseudomonas spp. capable of biotransforming 2,4,6-Trinitrotoluene.</title>
        <authorList>
            <person name="Cabrera M.A."/>
            <person name="Marquez S.L."/>
            <person name="Perez-Donoso J.M."/>
        </authorList>
    </citation>
    <scope>NUCLEOTIDE SEQUENCE [LARGE SCALE GENOMIC DNA]</scope>
    <source>
        <strain evidence="2 3">TNT19</strain>
    </source>
</reference>
<keyword evidence="3" id="KW-1185">Reference proteome</keyword>
<name>A0ABT0EZ40_9PSED</name>
<comment type="caution">
    <text evidence="2">The sequence shown here is derived from an EMBL/GenBank/DDBJ whole genome shotgun (WGS) entry which is preliminary data.</text>
</comment>
<dbReference type="EMBL" id="JAKNRW010000008">
    <property type="protein sequence ID" value="MCK1791017.1"/>
    <property type="molecule type" value="Genomic_DNA"/>
</dbReference>
<dbReference type="InterPro" id="IPR032710">
    <property type="entry name" value="NTF2-like_dom_sf"/>
</dbReference>
<feature type="domain" description="SnoaL-like" evidence="1">
    <location>
        <begin position="15"/>
        <end position="111"/>
    </location>
</feature>
<dbReference type="InterPro" id="IPR037401">
    <property type="entry name" value="SnoaL-like"/>
</dbReference>
<dbReference type="Gene3D" id="3.10.450.50">
    <property type="match status" value="1"/>
</dbReference>